<proteinExistence type="predicted"/>
<evidence type="ECO:0000313" key="2">
    <source>
        <dbReference type="Proteomes" id="UP000247078"/>
    </source>
</evidence>
<dbReference type="AlphaFoldDB" id="A0A855XPD7"/>
<gene>
    <name evidence="1" type="ORF">DET56_111143</name>
</gene>
<name>A0A855XPD7_9BACL</name>
<dbReference type="Proteomes" id="UP000247078">
    <property type="component" value="Unassembled WGS sequence"/>
</dbReference>
<organism evidence="1 2">
    <name type="scientific">Paenibacillus pabuli</name>
    <dbReference type="NCBI Taxonomy" id="1472"/>
    <lineage>
        <taxon>Bacteria</taxon>
        <taxon>Bacillati</taxon>
        <taxon>Bacillota</taxon>
        <taxon>Bacilli</taxon>
        <taxon>Bacillales</taxon>
        <taxon>Paenibacillaceae</taxon>
        <taxon>Paenibacillus</taxon>
    </lineage>
</organism>
<dbReference type="RefSeq" id="WP_110001257.1">
    <property type="nucleotide sequence ID" value="NZ_QGTZ01000011.1"/>
</dbReference>
<dbReference type="EMBL" id="QGTZ01000011">
    <property type="protein sequence ID" value="PWW36110.1"/>
    <property type="molecule type" value="Genomic_DNA"/>
</dbReference>
<protein>
    <submittedName>
        <fullName evidence="1">Uncharacterized protein</fullName>
    </submittedName>
</protein>
<comment type="caution">
    <text evidence="1">The sequence shown here is derived from an EMBL/GenBank/DDBJ whole genome shotgun (WGS) entry which is preliminary data.</text>
</comment>
<reference evidence="1 2" key="1">
    <citation type="submission" date="2018-05" db="EMBL/GenBank/DDBJ databases">
        <title>Freshwater and sediment microbial communities from various areas in North America, analyzing microbe dynamics in response to fracking.</title>
        <authorList>
            <person name="Lamendella R."/>
        </authorList>
    </citation>
    <scope>NUCLEOTIDE SEQUENCE [LARGE SCALE GENOMIC DNA]</scope>
    <source>
        <strain evidence="1 2">DB-3</strain>
    </source>
</reference>
<evidence type="ECO:0000313" key="1">
    <source>
        <dbReference type="EMBL" id="PWW36110.1"/>
    </source>
</evidence>
<sequence length="122" mass="13820">MKNVSEEDKFQSIQAFQSTIRKSENALTNLTQKGNNTTLLKKRLNALYIGLAILEMAWNQKAHQHTKEELAEAHHVLIGLFPSLENSYSKSKAGSSQKTLLRKRIRAFELAVQAMDDHLANK</sequence>
<accession>A0A855XPD7</accession>